<reference evidence="1 2" key="1">
    <citation type="submission" date="2024-06" db="EMBL/GenBank/DDBJ databases">
        <title>Draft genome sequence of Helicobacter trogontum NHP16-4001.</title>
        <authorList>
            <person name="Rimbara E."/>
            <person name="Suzuki M."/>
        </authorList>
    </citation>
    <scope>NUCLEOTIDE SEQUENCE [LARGE SCALE GENOMIC DNA]</scope>
    <source>
        <strain evidence="1 2">NHP16-4001</strain>
    </source>
</reference>
<dbReference type="EMBL" id="BAAFHN010000124">
    <property type="protein sequence ID" value="GAB0174075.1"/>
    <property type="molecule type" value="Genomic_DNA"/>
</dbReference>
<name>A0ABQ0D6U2_9HELI</name>
<dbReference type="Proteomes" id="UP001562457">
    <property type="component" value="Unassembled WGS sequence"/>
</dbReference>
<sequence length="94" mass="11019">MRNHSGCSEDFYHSMTSKAENQKLFKELQSIKRKGITAMIGTDGLRHTTLWNGNNFVDVEMNKEVDIPLFGYDYLNDPLGKYPFVSNFYFWELK</sequence>
<comment type="caution">
    <text evidence="1">The sequence shown here is derived from an EMBL/GenBank/DDBJ whole genome shotgun (WGS) entry which is preliminary data.</text>
</comment>
<evidence type="ECO:0000313" key="1">
    <source>
        <dbReference type="EMBL" id="GAB0174075.1"/>
    </source>
</evidence>
<keyword evidence="2" id="KW-1185">Reference proteome</keyword>
<evidence type="ECO:0008006" key="3">
    <source>
        <dbReference type="Google" id="ProtNLM"/>
    </source>
</evidence>
<protein>
    <recommendedName>
        <fullName evidence="3">Glycoside hydrolase family 3 N-terminal domain-containing protein</fullName>
    </recommendedName>
</protein>
<organism evidence="1 2">
    <name type="scientific">Helicobacter trogontum</name>
    <dbReference type="NCBI Taxonomy" id="50960"/>
    <lineage>
        <taxon>Bacteria</taxon>
        <taxon>Pseudomonadati</taxon>
        <taxon>Campylobacterota</taxon>
        <taxon>Epsilonproteobacteria</taxon>
        <taxon>Campylobacterales</taxon>
        <taxon>Helicobacteraceae</taxon>
        <taxon>Helicobacter</taxon>
    </lineage>
</organism>
<proteinExistence type="predicted"/>
<accession>A0ABQ0D6U2</accession>
<evidence type="ECO:0000313" key="2">
    <source>
        <dbReference type="Proteomes" id="UP001562457"/>
    </source>
</evidence>
<gene>
    <name evidence="1" type="ORF">NHP164001_21000</name>
</gene>
<dbReference type="RefSeq" id="WP_369607989.1">
    <property type="nucleotide sequence ID" value="NZ_BAAFHN010000124.1"/>
</dbReference>